<dbReference type="Pfam" id="PF25688">
    <property type="entry name" value="P22_gp7"/>
    <property type="match status" value="1"/>
</dbReference>
<feature type="compositionally biased region" description="Gly residues" evidence="1">
    <location>
        <begin position="20"/>
        <end position="32"/>
    </location>
</feature>
<dbReference type="Proteomes" id="UP001156701">
    <property type="component" value="Unassembled WGS sequence"/>
</dbReference>
<evidence type="ECO:0000313" key="3">
    <source>
        <dbReference type="Proteomes" id="UP001156701"/>
    </source>
</evidence>
<organism evidence="2 3">
    <name type="scientific">Providencia huashanensis</name>
    <dbReference type="NCBI Taxonomy" id="3037798"/>
    <lineage>
        <taxon>Bacteria</taxon>
        <taxon>Pseudomonadati</taxon>
        <taxon>Pseudomonadota</taxon>
        <taxon>Gammaproteobacteria</taxon>
        <taxon>Enterobacterales</taxon>
        <taxon>Morganellaceae</taxon>
        <taxon>Providencia</taxon>
    </lineage>
</organism>
<evidence type="ECO:0000256" key="1">
    <source>
        <dbReference type="SAM" id="MobiDB-lite"/>
    </source>
</evidence>
<feature type="region of interest" description="Disordered" evidence="1">
    <location>
        <begin position="13"/>
        <end position="36"/>
    </location>
</feature>
<proteinExistence type="predicted"/>
<dbReference type="InterPro" id="IPR057916">
    <property type="entry name" value="P22_gp7"/>
</dbReference>
<dbReference type="EMBL" id="JARRYG010000008">
    <property type="protein sequence ID" value="MDG4696411.1"/>
    <property type="molecule type" value="Genomic_DNA"/>
</dbReference>
<name>A0AA42JYG6_9GAMM</name>
<evidence type="ECO:0000313" key="2">
    <source>
        <dbReference type="EMBL" id="MDG4696411.1"/>
    </source>
</evidence>
<accession>A0AA42JYG6</accession>
<comment type="caution">
    <text evidence="2">The sequence shown here is derived from an EMBL/GenBank/DDBJ whole genome shotgun (WGS) entry which is preliminary data.</text>
</comment>
<gene>
    <name evidence="2" type="ORF">P7V44_09185</name>
</gene>
<reference evidence="2" key="1">
    <citation type="submission" date="2023-03" db="EMBL/GenBank/DDBJ databases">
        <title>a new species belonging to Providencia genus.</title>
        <authorList>
            <person name="Yang W."/>
            <person name="Hu F."/>
            <person name="Shen S."/>
            <person name="Ding L."/>
            <person name="Yin D."/>
        </authorList>
    </citation>
    <scope>NUCLEOTIDE SEQUENCE</scope>
    <source>
        <strain evidence="2">CRE-3FA-0001</strain>
    </source>
</reference>
<protein>
    <submittedName>
        <fullName evidence="2">DNA transfer protein</fullName>
    </submittedName>
</protein>
<sequence>MGNIFALGRKLHGEEPLFPEGGGGKGGGGSSGAGEQAAATKYAADLQNQQFERVMNGLAPFTPLAGQYINQLKNLSSPEGAAQALGQYYNSQQFNDYANQARYQNLASAEAMGGLGSTATSNSLASIAPALGESWLNGQMNNYNNLANIGLGALQGQANAGQTYANNAGQLAQQNAALAAANANRPSGFQNAIGGAFGGAASGAALGSIVPGIGTGIGAAVGGGLGLIGSLF</sequence>
<dbReference type="AlphaFoldDB" id="A0AA42JYG6"/>